<evidence type="ECO:0008006" key="4">
    <source>
        <dbReference type="Google" id="ProtNLM"/>
    </source>
</evidence>
<evidence type="ECO:0000313" key="3">
    <source>
        <dbReference type="Proteomes" id="UP000034774"/>
    </source>
</evidence>
<keyword evidence="1" id="KW-1133">Transmembrane helix</keyword>
<dbReference type="EMBL" id="LBVU01000004">
    <property type="protein sequence ID" value="KKQ91755.1"/>
    <property type="molecule type" value="Genomic_DNA"/>
</dbReference>
<keyword evidence="1" id="KW-0812">Transmembrane</keyword>
<protein>
    <recommendedName>
        <fullName evidence="4">Cell division protein FtsL</fullName>
    </recommendedName>
</protein>
<organism evidence="2 3">
    <name type="scientific">Candidatus Woesebacteria bacterium GW2011_GWB1_39_10</name>
    <dbReference type="NCBI Taxonomy" id="1618572"/>
    <lineage>
        <taxon>Bacteria</taxon>
        <taxon>Candidatus Woeseibacteriota</taxon>
    </lineage>
</organism>
<keyword evidence="1" id="KW-0472">Membrane</keyword>
<dbReference type="STRING" id="1618572.UT17_C0004G0103"/>
<reference evidence="2 3" key="1">
    <citation type="journal article" date="2015" name="Nature">
        <title>rRNA introns, odd ribosomes, and small enigmatic genomes across a large radiation of phyla.</title>
        <authorList>
            <person name="Brown C.T."/>
            <person name="Hug L.A."/>
            <person name="Thomas B.C."/>
            <person name="Sharon I."/>
            <person name="Castelle C.J."/>
            <person name="Singh A."/>
            <person name="Wilkins M.J."/>
            <person name="Williams K.H."/>
            <person name="Banfield J.F."/>
        </authorList>
    </citation>
    <scope>NUCLEOTIDE SEQUENCE [LARGE SCALE GENOMIC DNA]</scope>
</reference>
<name>A0A0G0LUT0_9BACT</name>
<sequence length="107" mass="11910">MIGMIGKIHKKQVKKGVPFKNYFLAGFCGVLAIGSIAMTIETATSGMEIASLEKIENKLVEDRRDIEEMLVKTLSSRELQQKSKELGFTKPENLVYISQILPVAKLP</sequence>
<gene>
    <name evidence="2" type="ORF">UT17_C0004G0103</name>
</gene>
<feature type="transmembrane region" description="Helical" evidence="1">
    <location>
        <begin position="21"/>
        <end position="40"/>
    </location>
</feature>
<comment type="caution">
    <text evidence="2">The sequence shown here is derived from an EMBL/GenBank/DDBJ whole genome shotgun (WGS) entry which is preliminary data.</text>
</comment>
<proteinExistence type="predicted"/>
<evidence type="ECO:0000313" key="2">
    <source>
        <dbReference type="EMBL" id="KKQ91755.1"/>
    </source>
</evidence>
<evidence type="ECO:0000256" key="1">
    <source>
        <dbReference type="SAM" id="Phobius"/>
    </source>
</evidence>
<accession>A0A0G0LUT0</accession>
<dbReference type="AlphaFoldDB" id="A0A0G0LUT0"/>
<dbReference type="Proteomes" id="UP000034774">
    <property type="component" value="Unassembled WGS sequence"/>
</dbReference>